<name>A0A448WUD7_9PLAT</name>
<keyword evidence="3" id="KW-1185">Reference proteome</keyword>
<reference evidence="2" key="1">
    <citation type="submission" date="2018-11" db="EMBL/GenBank/DDBJ databases">
        <authorList>
            <consortium name="Pathogen Informatics"/>
        </authorList>
    </citation>
    <scope>NUCLEOTIDE SEQUENCE</scope>
</reference>
<gene>
    <name evidence="2" type="ORF">PXEA_LOCUS13960</name>
</gene>
<feature type="compositionally biased region" description="Pro residues" evidence="1">
    <location>
        <begin position="38"/>
        <end position="52"/>
    </location>
</feature>
<dbReference type="Proteomes" id="UP000784294">
    <property type="component" value="Unassembled WGS sequence"/>
</dbReference>
<evidence type="ECO:0000256" key="1">
    <source>
        <dbReference type="SAM" id="MobiDB-lite"/>
    </source>
</evidence>
<protein>
    <submittedName>
        <fullName evidence="2">Uncharacterized protein</fullName>
    </submittedName>
</protein>
<evidence type="ECO:0000313" key="3">
    <source>
        <dbReference type="Proteomes" id="UP000784294"/>
    </source>
</evidence>
<dbReference type="EMBL" id="CAAALY010046846">
    <property type="protein sequence ID" value="VEL20520.1"/>
    <property type="molecule type" value="Genomic_DNA"/>
</dbReference>
<sequence length="73" mass="8190">MEDIHLSSTKSPGPGAYNTVEQSIYKTLSPHWTLVSRQPPPSDGTLKPPPNAYDPHMVKRSLKSLTTNFYLQH</sequence>
<feature type="region of interest" description="Disordered" evidence="1">
    <location>
        <begin position="35"/>
        <end position="54"/>
    </location>
</feature>
<accession>A0A448WUD7</accession>
<comment type="caution">
    <text evidence="2">The sequence shown here is derived from an EMBL/GenBank/DDBJ whole genome shotgun (WGS) entry which is preliminary data.</text>
</comment>
<dbReference type="AlphaFoldDB" id="A0A448WUD7"/>
<dbReference type="InterPro" id="IPR010736">
    <property type="entry name" value="SHIPPO-rpt"/>
</dbReference>
<dbReference type="OrthoDB" id="406368at2759"/>
<dbReference type="Pfam" id="PF07004">
    <property type="entry name" value="SHIPPO-rpt"/>
    <property type="match status" value="1"/>
</dbReference>
<evidence type="ECO:0000313" key="2">
    <source>
        <dbReference type="EMBL" id="VEL20520.1"/>
    </source>
</evidence>
<proteinExistence type="predicted"/>
<organism evidence="2 3">
    <name type="scientific">Protopolystoma xenopodis</name>
    <dbReference type="NCBI Taxonomy" id="117903"/>
    <lineage>
        <taxon>Eukaryota</taxon>
        <taxon>Metazoa</taxon>
        <taxon>Spiralia</taxon>
        <taxon>Lophotrochozoa</taxon>
        <taxon>Platyhelminthes</taxon>
        <taxon>Monogenea</taxon>
        <taxon>Polyopisthocotylea</taxon>
        <taxon>Polystomatidea</taxon>
        <taxon>Polystomatidae</taxon>
        <taxon>Protopolystoma</taxon>
    </lineage>
</organism>